<dbReference type="SUPFAM" id="SSF55239">
    <property type="entry name" value="RuBisCO, small subunit"/>
    <property type="match status" value="1"/>
</dbReference>
<evidence type="ECO:0000256" key="3">
    <source>
        <dbReference type="ARBA" id="ARBA00023238"/>
    </source>
</evidence>
<evidence type="ECO:0000256" key="4">
    <source>
        <dbReference type="ARBA" id="ARBA00023300"/>
    </source>
</evidence>
<reference evidence="8" key="1">
    <citation type="submission" date="2024-02" db="EMBL/GenBank/DDBJ databases">
        <authorList>
            <consortium name="ELIXIR-Norway"/>
            <consortium name="Elixir Norway"/>
        </authorList>
    </citation>
    <scope>NUCLEOTIDE SEQUENCE</scope>
</reference>
<keyword evidence="4 5" id="KW-0120">Carbon dioxide fixation</keyword>
<keyword evidence="1 5" id="KW-0602">Photosynthesis</keyword>
<dbReference type="Gene3D" id="3.30.190.10">
    <property type="entry name" value="Ribulose bisphosphate carboxylase, small subunit"/>
    <property type="match status" value="1"/>
</dbReference>
<comment type="subcellular location">
    <subcellularLocation>
        <location evidence="5">Plastid</location>
        <location evidence="5">Chloroplast</location>
    </subcellularLocation>
</comment>
<comment type="subunit">
    <text evidence="5 6">Heterohexadecamer of 8 large and 8 small subunits.</text>
</comment>
<keyword evidence="5 6" id="KW-0934">Plastid</keyword>
<evidence type="ECO:0000313" key="8">
    <source>
        <dbReference type="EMBL" id="CAK9213149.1"/>
    </source>
</evidence>
<dbReference type="PANTHER" id="PTHR31262:SF0">
    <property type="entry name" value="RIBULOSE BISPHOSPHATE CARBOXYLASE SMALL SUBUNIT, CHLOROPLASTIC 1"/>
    <property type="match status" value="1"/>
</dbReference>
<proteinExistence type="inferred from homology"/>
<dbReference type="InterPro" id="IPR036385">
    <property type="entry name" value="RuBisCO_ssu_sf"/>
</dbReference>
<evidence type="ECO:0000256" key="1">
    <source>
        <dbReference type="ARBA" id="ARBA00022531"/>
    </source>
</evidence>
<feature type="domain" description="Ribulose bisphosphate carboxylase small subunit" evidence="7">
    <location>
        <begin position="74"/>
        <end position="182"/>
    </location>
</feature>
<evidence type="ECO:0000256" key="6">
    <source>
        <dbReference type="RuleBase" id="RU003627"/>
    </source>
</evidence>
<comment type="miscellaneous">
    <text evidence="5">The basic functional RuBisCO is composed of a large chain homodimer in a 'head-to-tail' conformation. In form I RuBisCO this homodimer is arranged in a barrel-like tetramer with the small subunits forming a tetrameric 'cap' on each end of the 'barrel'.</text>
</comment>
<dbReference type="CDD" id="cd03527">
    <property type="entry name" value="RuBisCO_small"/>
    <property type="match status" value="1"/>
</dbReference>
<gene>
    <name evidence="5" type="primary">RBCS</name>
    <name evidence="8" type="ORF">CSSPTR1EN2_LOCUS11592</name>
</gene>
<evidence type="ECO:0000256" key="5">
    <source>
        <dbReference type="HAMAP-Rule" id="MF_00860"/>
    </source>
</evidence>
<organism evidence="8 9">
    <name type="scientific">Sphagnum troendelagicum</name>
    <dbReference type="NCBI Taxonomy" id="128251"/>
    <lineage>
        <taxon>Eukaryota</taxon>
        <taxon>Viridiplantae</taxon>
        <taxon>Streptophyta</taxon>
        <taxon>Embryophyta</taxon>
        <taxon>Bryophyta</taxon>
        <taxon>Sphagnophytina</taxon>
        <taxon>Sphagnopsida</taxon>
        <taxon>Sphagnales</taxon>
        <taxon>Sphagnaceae</taxon>
        <taxon>Sphagnum</taxon>
    </lineage>
</organism>
<keyword evidence="9" id="KW-1185">Reference proteome</keyword>
<protein>
    <recommendedName>
        <fullName evidence="5">Ribulose bisphosphate carboxylase small subunit, chloroplastic</fullName>
        <shortName evidence="5">RuBisCO small subunit</shortName>
    </recommendedName>
</protein>
<comment type="similarity">
    <text evidence="5 6">Belongs to the RuBisCO small chain family.</text>
</comment>
<keyword evidence="5" id="KW-0150">Chloroplast</keyword>
<dbReference type="InterPro" id="IPR000894">
    <property type="entry name" value="RuBisCO_ssu_dom"/>
</dbReference>
<dbReference type="SMART" id="SM00961">
    <property type="entry name" value="RuBisCO_small"/>
    <property type="match status" value="1"/>
</dbReference>
<dbReference type="Proteomes" id="UP001497512">
    <property type="component" value="Chromosome 19"/>
</dbReference>
<name>A0ABP0U6C5_9BRYO</name>
<evidence type="ECO:0000256" key="2">
    <source>
        <dbReference type="ARBA" id="ARBA00022567"/>
    </source>
</evidence>
<accession>A0ABP0U6C5</accession>
<dbReference type="PRINTS" id="PR00152">
    <property type="entry name" value="RUBISCOSMALL"/>
</dbReference>
<comment type="function">
    <text evidence="5 6">RuBisCO catalyzes two reactions: the carboxylation of D-ribulose 1,5-bisphosphate, the primary event in carbon dioxide fixation, as well as the oxidative fragmentation of the pentose substrate. Both reactions occur simultaneously and in competition at the same active site. Although the small subunit is not catalytic it is essential for maximal activity.</text>
</comment>
<keyword evidence="3 5" id="KW-0601">Photorespiration</keyword>
<sequence length="182" mass="19803">MASTMAASTVVGPVAFAASAASATSSSETVSVRAFGGLKAAVPLFAGKSAGFSSVQNGSRVNCMQVWTPVNNLKFETLSYLPPLTADQIASQIDYMLANKWIPCLEFDLVGTISRTNFQGSGYYDGRYWTLWKLPMFGCTDASMVLREIEECKKAYPRAFIRVLGFDNVRQVQVTGFMAHKP</sequence>
<dbReference type="EMBL" id="OZ019911">
    <property type="protein sequence ID" value="CAK9213149.1"/>
    <property type="molecule type" value="Genomic_DNA"/>
</dbReference>
<dbReference type="PANTHER" id="PTHR31262">
    <property type="entry name" value="RIBULOSE BISPHOSPHATE CARBOXYLASE SMALL CHAIN 1, CHLOROPLASTIC"/>
    <property type="match status" value="1"/>
</dbReference>
<evidence type="ECO:0000259" key="7">
    <source>
        <dbReference type="SMART" id="SM00961"/>
    </source>
</evidence>
<dbReference type="Pfam" id="PF00101">
    <property type="entry name" value="RuBisCO_small"/>
    <property type="match status" value="1"/>
</dbReference>
<dbReference type="InterPro" id="IPR024681">
    <property type="entry name" value="RuBisCO_ssu"/>
</dbReference>
<evidence type="ECO:0000313" key="9">
    <source>
        <dbReference type="Proteomes" id="UP001497512"/>
    </source>
</evidence>
<dbReference type="HAMAP" id="MF_00859">
    <property type="entry name" value="RuBisCO_S_bact"/>
    <property type="match status" value="1"/>
</dbReference>
<keyword evidence="2 5" id="KW-0113">Calvin cycle</keyword>